<keyword evidence="2" id="KW-1185">Reference proteome</keyword>
<dbReference type="AlphaFoldDB" id="A0A2A2SI23"/>
<dbReference type="RefSeq" id="WP_095997182.1">
    <property type="nucleotide sequence ID" value="NZ_NSLI01000002.1"/>
</dbReference>
<accession>A0A2A2SI23</accession>
<dbReference type="Proteomes" id="UP000218151">
    <property type="component" value="Unassembled WGS sequence"/>
</dbReference>
<proteinExistence type="predicted"/>
<dbReference type="EMBL" id="NSLI01000002">
    <property type="protein sequence ID" value="PAX08671.1"/>
    <property type="molecule type" value="Genomic_DNA"/>
</dbReference>
<reference evidence="2" key="1">
    <citation type="submission" date="2017-09" db="EMBL/GenBank/DDBJ databases">
        <authorList>
            <person name="Feng G."/>
            <person name="Zhu H."/>
        </authorList>
    </citation>
    <scope>NUCLEOTIDE SEQUENCE [LARGE SCALE GENOMIC DNA]</scope>
    <source>
        <strain evidence="2">1PNM-20</strain>
    </source>
</reference>
<organism evidence="1 2">
    <name type="scientific">Sphingomonas lenta</name>
    <dbReference type="NCBI Taxonomy" id="1141887"/>
    <lineage>
        <taxon>Bacteria</taxon>
        <taxon>Pseudomonadati</taxon>
        <taxon>Pseudomonadota</taxon>
        <taxon>Alphaproteobacteria</taxon>
        <taxon>Sphingomonadales</taxon>
        <taxon>Sphingomonadaceae</taxon>
        <taxon>Sphingomonas</taxon>
    </lineage>
</organism>
<evidence type="ECO:0000313" key="1">
    <source>
        <dbReference type="EMBL" id="PAX08671.1"/>
    </source>
</evidence>
<name>A0A2A2SI23_9SPHN</name>
<protein>
    <submittedName>
        <fullName evidence="1">Uncharacterized protein</fullName>
    </submittedName>
</protein>
<gene>
    <name evidence="1" type="ORF">CKY28_04675</name>
</gene>
<comment type="caution">
    <text evidence="1">The sequence shown here is derived from an EMBL/GenBank/DDBJ whole genome shotgun (WGS) entry which is preliminary data.</text>
</comment>
<sequence>MLSLSARVTRGPNKGRPLVLARNKRGKIVTAADKNGADRIEHDREEEAARLVFAGGHGAWFSANGRGAHAAFHKPRRTRRVR</sequence>
<evidence type="ECO:0000313" key="2">
    <source>
        <dbReference type="Proteomes" id="UP000218151"/>
    </source>
</evidence>